<evidence type="ECO:0000313" key="5">
    <source>
        <dbReference type="EMBL" id="AFK51022.1"/>
    </source>
</evidence>
<organism evidence="5 6">
    <name type="scientific">Thermogladius calderae (strain DSM 22663 / VKM B-2946 / 1633)</name>
    <dbReference type="NCBI Taxonomy" id="1184251"/>
    <lineage>
        <taxon>Archaea</taxon>
        <taxon>Thermoproteota</taxon>
        <taxon>Thermoprotei</taxon>
        <taxon>Desulfurococcales</taxon>
        <taxon>Desulfurococcaceae</taxon>
        <taxon>Thermogladius</taxon>
    </lineage>
</organism>
<dbReference type="eggNOG" id="arCOG04309">
    <property type="taxonomic scope" value="Archaea"/>
</dbReference>
<dbReference type="Gene3D" id="3.40.50.10790">
    <property type="entry name" value="S-adenosyl-l-methionine hydroxide adenosyltransferase, N-terminal"/>
    <property type="match status" value="1"/>
</dbReference>
<dbReference type="PIRSF" id="PIRSF006779">
    <property type="entry name" value="UCP006779"/>
    <property type="match status" value="1"/>
</dbReference>
<dbReference type="Proteomes" id="UP000005270">
    <property type="component" value="Chromosome"/>
</dbReference>
<reference evidence="5 6" key="1">
    <citation type="journal article" date="2012" name="J. Bacteriol.">
        <title>Complete genome sequence of the hyperthermophilic cellulolytic Crenarchaeon 'Thermogladius cellulolyticus' 1633.</title>
        <authorList>
            <person name="Mardanov A.V."/>
            <person name="Kochetkova T.V."/>
            <person name="Beletsky A.V."/>
            <person name="Bonch-Osmolovskaya E.A."/>
            <person name="Ravin N.V."/>
            <person name="Skryabin K.G."/>
        </authorList>
    </citation>
    <scope>NUCLEOTIDE SEQUENCE [LARGE SCALE GENOMIC DNA]</scope>
    <source>
        <strain evidence="6">DSM 22663 / VKM B-2946 / 1633</strain>
    </source>
</reference>
<dbReference type="PANTHER" id="PTHR35092">
    <property type="entry name" value="CHLORINASE MJ1651"/>
    <property type="match status" value="1"/>
</dbReference>
<evidence type="ECO:0000313" key="6">
    <source>
        <dbReference type="Proteomes" id="UP000005270"/>
    </source>
</evidence>
<proteinExistence type="inferred from homology"/>
<keyword evidence="6" id="KW-1185">Reference proteome</keyword>
<dbReference type="Gene3D" id="2.40.30.90">
    <property type="entry name" value="Bacterial fluorinating enzyme like"/>
    <property type="match status" value="1"/>
</dbReference>
<dbReference type="InterPro" id="IPR023227">
    <property type="entry name" value="SAM_OH_AdoTrfase_C_sf"/>
</dbReference>
<dbReference type="InterPro" id="IPR002747">
    <property type="entry name" value="SAM_OH_AdoTrfase"/>
</dbReference>
<protein>
    <recommendedName>
        <fullName evidence="7">SAM-dependent chlorinase/fluorinase</fullName>
    </recommendedName>
</protein>
<accession>I3TE34</accession>
<name>I3TE34_THEC1</name>
<sequence>MPLIVLLTDYGYKDPYVGVLKGVIKRINPAAEIVDLTHGIERQNVREGALVLKSSAKYFPPGTIFVAVVDPGVGSQRRSILVKTRNYILIGPDNGLLSLLAIEDGVEEVYDIGESRYRLERVSGTFHGRDIFAPVAAYASLGVPLSELGTRVDSNSIQVIEIPKPSVHDGAVKARVIYIDVYGNVLTNVEPWLLDSLGWRMGDMLLVEAGSVKRECTLTRSFSLVHEGGLACYISSFDYLELGVNMGDASRELGVRLDNELVIRRAG</sequence>
<evidence type="ECO:0008006" key="7">
    <source>
        <dbReference type="Google" id="ProtNLM"/>
    </source>
</evidence>
<dbReference type="AlphaFoldDB" id="I3TE34"/>
<dbReference type="InParanoid" id="I3TE34"/>
<dbReference type="GeneID" id="13012901"/>
<keyword evidence="1" id="KW-0949">S-adenosyl-L-methionine</keyword>
<dbReference type="Pfam" id="PF20257">
    <property type="entry name" value="SAM_HAT_C"/>
    <property type="match status" value="1"/>
</dbReference>
<dbReference type="InterPro" id="IPR046469">
    <property type="entry name" value="SAM_HAT_N"/>
</dbReference>
<gene>
    <name evidence="5" type="ordered locus">TCELL_0597</name>
</gene>
<dbReference type="HOGENOM" id="CLU_059734_1_1_2"/>
<comment type="similarity">
    <text evidence="2">Belongs to the SAM hydrolase / SAM-dependent halogenase family.</text>
</comment>
<dbReference type="EMBL" id="CP003531">
    <property type="protein sequence ID" value="AFK51022.1"/>
    <property type="molecule type" value="Genomic_DNA"/>
</dbReference>
<dbReference type="InterPro" id="IPR023228">
    <property type="entry name" value="SAM_OH_AdoTrfase_N_sf"/>
</dbReference>
<evidence type="ECO:0000256" key="2">
    <source>
        <dbReference type="ARBA" id="ARBA00024035"/>
    </source>
</evidence>
<dbReference type="RefSeq" id="WP_014737272.1">
    <property type="nucleotide sequence ID" value="NC_017954.1"/>
</dbReference>
<feature type="domain" description="S-adenosyl-l-methionine hydroxide adenosyltransferase C-terminal" evidence="4">
    <location>
        <begin position="175"/>
        <end position="260"/>
    </location>
</feature>
<evidence type="ECO:0000259" key="3">
    <source>
        <dbReference type="Pfam" id="PF01887"/>
    </source>
</evidence>
<dbReference type="InterPro" id="IPR046470">
    <property type="entry name" value="SAM_HAT_C"/>
</dbReference>
<dbReference type="KEGG" id="thg:TCELL_0597"/>
<feature type="domain" description="S-adenosyl-l-methionine hydroxide adenosyltransferase N-terminal" evidence="3">
    <location>
        <begin position="4"/>
        <end position="149"/>
    </location>
</feature>
<dbReference type="PANTHER" id="PTHR35092:SF1">
    <property type="entry name" value="CHLORINASE MJ1651"/>
    <property type="match status" value="1"/>
</dbReference>
<evidence type="ECO:0000259" key="4">
    <source>
        <dbReference type="Pfam" id="PF20257"/>
    </source>
</evidence>
<dbReference type="SUPFAM" id="SSF102522">
    <property type="entry name" value="Bacterial fluorinating enzyme, N-terminal domain"/>
    <property type="match status" value="1"/>
</dbReference>
<dbReference type="Pfam" id="PF01887">
    <property type="entry name" value="SAM_HAT_N"/>
    <property type="match status" value="1"/>
</dbReference>
<evidence type="ECO:0000256" key="1">
    <source>
        <dbReference type="ARBA" id="ARBA00022691"/>
    </source>
</evidence>
<dbReference type="SUPFAM" id="SSF101852">
    <property type="entry name" value="Bacterial fluorinating enzyme, C-terminal domain"/>
    <property type="match status" value="1"/>
</dbReference>